<gene>
    <name evidence="1" type="ORF">ECE50_004430</name>
</gene>
<dbReference type="OrthoDB" id="2067240at2"/>
<keyword evidence="2" id="KW-1185">Reference proteome</keyword>
<evidence type="ECO:0000313" key="1">
    <source>
        <dbReference type="EMBL" id="NSL86065.1"/>
    </source>
</evidence>
<dbReference type="AlphaFoldDB" id="A0A433WPG3"/>
<organism evidence="1 2">
    <name type="scientific">Chitinophaga solisilvae</name>
    <dbReference type="NCBI Taxonomy" id="1233460"/>
    <lineage>
        <taxon>Bacteria</taxon>
        <taxon>Pseudomonadati</taxon>
        <taxon>Bacteroidota</taxon>
        <taxon>Chitinophagia</taxon>
        <taxon>Chitinophagales</taxon>
        <taxon>Chitinophagaceae</taxon>
        <taxon>Chitinophaga</taxon>
    </lineage>
</organism>
<name>A0A433WPG3_9BACT</name>
<sequence length="277" mass="30096">MILNKTIAPTEGEISIKSYFCTSFNSFLFGIKANGFLEVTNKRLLFQAMGSGITRTPSVIHSEVPISEVVGINIYKGKAFNLLRLIAGVLIFVITAMLAGFLLTFLLSALDNSPVFYQFIIWVLFLASLFLAYFYHQQPGLDEDSRGLDAKDNSLQELLIVAAGTGALISMAKGAMSYSPYGSAKIALPVIFLTFLYALYRYSKKPAFSLMVHSKSGSNAIVKITGPSPMGAANSVASKALSARPAKDSILVLKELGALVLDIQNLGEYGIEKWRVK</sequence>
<dbReference type="Proteomes" id="UP000281028">
    <property type="component" value="Unassembled WGS sequence"/>
</dbReference>
<proteinExistence type="predicted"/>
<evidence type="ECO:0000313" key="2">
    <source>
        <dbReference type="Proteomes" id="UP000281028"/>
    </source>
</evidence>
<protein>
    <submittedName>
        <fullName evidence="1">Uncharacterized protein</fullName>
    </submittedName>
</protein>
<accession>A0A433WPG3</accession>
<comment type="caution">
    <text evidence="1">The sequence shown here is derived from an EMBL/GenBank/DDBJ whole genome shotgun (WGS) entry which is preliminary data.</text>
</comment>
<reference evidence="1" key="1">
    <citation type="submission" date="2020-05" db="EMBL/GenBank/DDBJ databases">
        <title>Chitinophaga laudate sp. nov., isolated from a tropical peat swamp.</title>
        <authorList>
            <person name="Goh C.B.S."/>
            <person name="Lee M.S."/>
            <person name="Parimannan S."/>
            <person name="Pasbakhsh P."/>
            <person name="Yule C.M."/>
            <person name="Rajandas H."/>
            <person name="Loke S."/>
            <person name="Croft L."/>
            <person name="Tan J.B.L."/>
        </authorList>
    </citation>
    <scope>NUCLEOTIDE SEQUENCE</scope>
    <source>
        <strain evidence="1">Mgbs1</strain>
    </source>
</reference>
<dbReference type="EMBL" id="RIAR02000001">
    <property type="protein sequence ID" value="NSL86065.1"/>
    <property type="molecule type" value="Genomic_DNA"/>
</dbReference>